<dbReference type="EMBL" id="BGZK01001520">
    <property type="protein sequence ID" value="GBP81613.1"/>
    <property type="molecule type" value="Genomic_DNA"/>
</dbReference>
<dbReference type="Proteomes" id="UP000299102">
    <property type="component" value="Unassembled WGS sequence"/>
</dbReference>
<name>A0A4C1Z384_EUMVA</name>
<organism evidence="1 2">
    <name type="scientific">Eumeta variegata</name>
    <name type="common">Bagworm moth</name>
    <name type="synonym">Eumeta japonica</name>
    <dbReference type="NCBI Taxonomy" id="151549"/>
    <lineage>
        <taxon>Eukaryota</taxon>
        <taxon>Metazoa</taxon>
        <taxon>Ecdysozoa</taxon>
        <taxon>Arthropoda</taxon>
        <taxon>Hexapoda</taxon>
        <taxon>Insecta</taxon>
        <taxon>Pterygota</taxon>
        <taxon>Neoptera</taxon>
        <taxon>Endopterygota</taxon>
        <taxon>Lepidoptera</taxon>
        <taxon>Glossata</taxon>
        <taxon>Ditrysia</taxon>
        <taxon>Tineoidea</taxon>
        <taxon>Psychidae</taxon>
        <taxon>Oiketicinae</taxon>
        <taxon>Eumeta</taxon>
    </lineage>
</organism>
<reference evidence="1 2" key="1">
    <citation type="journal article" date="2019" name="Commun. Biol.">
        <title>The bagworm genome reveals a unique fibroin gene that provides high tensile strength.</title>
        <authorList>
            <person name="Kono N."/>
            <person name="Nakamura H."/>
            <person name="Ohtoshi R."/>
            <person name="Tomita M."/>
            <person name="Numata K."/>
            <person name="Arakawa K."/>
        </authorList>
    </citation>
    <scope>NUCLEOTIDE SEQUENCE [LARGE SCALE GENOMIC DNA]</scope>
</reference>
<accession>A0A4C1Z384</accession>
<evidence type="ECO:0000313" key="1">
    <source>
        <dbReference type="EMBL" id="GBP81613.1"/>
    </source>
</evidence>
<protein>
    <submittedName>
        <fullName evidence="1">Uncharacterized protein</fullName>
    </submittedName>
</protein>
<proteinExistence type="predicted"/>
<gene>
    <name evidence="1" type="ORF">EVAR_21243_1</name>
</gene>
<dbReference type="AlphaFoldDB" id="A0A4C1Z384"/>
<comment type="caution">
    <text evidence="1">The sequence shown here is derived from an EMBL/GenBank/DDBJ whole genome shotgun (WGS) entry which is preliminary data.</text>
</comment>
<keyword evidence="2" id="KW-1185">Reference proteome</keyword>
<sequence>MRATRQYDVPAAHGQMQLQTSHYFVVDLLDRSKISGGGEWSEGEGSRLKEKEKKGDNGYIIDITVTVTATVQRTKVCCCEVCNENVAIAYNWNAGDKKQGSGCVEPALCIVRRQSKESEFRALYCTATDCVSHHADGVFAKNAGSHITAV</sequence>
<evidence type="ECO:0000313" key="2">
    <source>
        <dbReference type="Proteomes" id="UP000299102"/>
    </source>
</evidence>